<name>A0A383DVV6_9ZZZZ</name>
<accession>A0A383DVV6</accession>
<gene>
    <name evidence="2" type="ORF">METZ01_LOCUS501551</name>
</gene>
<protein>
    <recommendedName>
        <fullName evidence="1">Methyltransferase putative zinc binding domain-containing protein</fullName>
    </recommendedName>
</protein>
<feature type="domain" description="Methyltransferase putative zinc binding" evidence="1">
    <location>
        <begin position="11"/>
        <end position="63"/>
    </location>
</feature>
<dbReference type="AlphaFoldDB" id="A0A383DVV6"/>
<evidence type="ECO:0000313" key="2">
    <source>
        <dbReference type="EMBL" id="SVE48697.1"/>
    </source>
</evidence>
<feature type="non-terminal residue" evidence="2">
    <location>
        <position position="63"/>
    </location>
</feature>
<dbReference type="EMBL" id="UINC01220679">
    <property type="protein sequence ID" value="SVE48697.1"/>
    <property type="molecule type" value="Genomic_DNA"/>
</dbReference>
<organism evidence="2">
    <name type="scientific">marine metagenome</name>
    <dbReference type="NCBI Taxonomy" id="408172"/>
    <lineage>
        <taxon>unclassified sequences</taxon>
        <taxon>metagenomes</taxon>
        <taxon>ecological metagenomes</taxon>
    </lineage>
</organism>
<reference evidence="2" key="1">
    <citation type="submission" date="2018-05" db="EMBL/GenBank/DDBJ databases">
        <authorList>
            <person name="Lanie J.A."/>
            <person name="Ng W.-L."/>
            <person name="Kazmierczak K.M."/>
            <person name="Andrzejewski T.M."/>
            <person name="Davidsen T.M."/>
            <person name="Wayne K.J."/>
            <person name="Tettelin H."/>
            <person name="Glass J.I."/>
            <person name="Rusch D."/>
            <person name="Podicherti R."/>
            <person name="Tsui H.-C.T."/>
            <person name="Winkler M.E."/>
        </authorList>
    </citation>
    <scope>NUCLEOTIDE SEQUENCE</scope>
</reference>
<dbReference type="InterPro" id="IPR013630">
    <property type="entry name" value="Methyltransf_Zn-bd_dom_put"/>
</dbReference>
<dbReference type="Gene3D" id="6.20.50.110">
    <property type="entry name" value="Methyltransferase, zinc-binding domain"/>
    <property type="match status" value="1"/>
</dbReference>
<proteinExistence type="predicted"/>
<dbReference type="InterPro" id="IPR038576">
    <property type="entry name" value="Methyltransf_Zn-bd_dom_put_sf"/>
</dbReference>
<sequence length="63" mass="7242">MGDNHYIRQTCRLCRSEDLVRVLKLTPTALCDAYTKVQKSAEVYPLNLYLCRDCGFVQIDCVV</sequence>
<evidence type="ECO:0000259" key="1">
    <source>
        <dbReference type="Pfam" id="PF08421"/>
    </source>
</evidence>
<dbReference type="Pfam" id="PF08421">
    <property type="entry name" value="Methyltransf_13"/>
    <property type="match status" value="1"/>
</dbReference>